<evidence type="ECO:0000313" key="4">
    <source>
        <dbReference type="EMBL" id="MDQ0168762.1"/>
    </source>
</evidence>
<feature type="region of interest" description="Disordered" evidence="2">
    <location>
        <begin position="1"/>
        <end position="20"/>
    </location>
</feature>
<gene>
    <name evidence="4" type="ORF">J2T19_000199</name>
</gene>
<keyword evidence="5" id="KW-1185">Reference proteome</keyword>
<evidence type="ECO:0000256" key="1">
    <source>
        <dbReference type="ARBA" id="ARBA00022741"/>
    </source>
</evidence>
<comment type="caution">
    <text evidence="4">The sequence shown here is derived from an EMBL/GenBank/DDBJ whole genome shotgun (WGS) entry which is preliminary data.</text>
</comment>
<dbReference type="Proteomes" id="UP001233836">
    <property type="component" value="Unassembled WGS sequence"/>
</dbReference>
<proteinExistence type="predicted"/>
<name>A0ABT9W693_9BACL</name>
<dbReference type="InterPro" id="IPR056098">
    <property type="entry name" value="Acb2/Tad1_hairpin"/>
</dbReference>
<organism evidence="4 5">
    <name type="scientific">Paenibacillus tundrae</name>
    <dbReference type="NCBI Taxonomy" id="528187"/>
    <lineage>
        <taxon>Bacteria</taxon>
        <taxon>Bacillati</taxon>
        <taxon>Bacillota</taxon>
        <taxon>Bacilli</taxon>
        <taxon>Bacillales</taxon>
        <taxon>Paenibacillaceae</taxon>
        <taxon>Paenibacillus</taxon>
    </lineage>
</organism>
<feature type="domain" description="Acb2/Tad1 hairpin" evidence="3">
    <location>
        <begin position="1"/>
        <end position="65"/>
    </location>
</feature>
<sequence length="68" mass="7711">MNATIENNYRYHSPQPGQPEKYEAIRSKAKELAYLIDELAPNSREKSLASTKLEEAVMWANASIARNT</sequence>
<keyword evidence="1" id="KW-0547">Nucleotide-binding</keyword>
<evidence type="ECO:0000259" key="3">
    <source>
        <dbReference type="Pfam" id="PF24729"/>
    </source>
</evidence>
<accession>A0ABT9W693</accession>
<dbReference type="Pfam" id="PF24729">
    <property type="entry name" value="Acb2_Tad1_hairpin"/>
    <property type="match status" value="1"/>
</dbReference>
<dbReference type="RefSeq" id="WP_307212048.1">
    <property type="nucleotide sequence ID" value="NZ_JAUSTI010000001.1"/>
</dbReference>
<reference evidence="4 5" key="1">
    <citation type="submission" date="2023-07" db="EMBL/GenBank/DDBJ databases">
        <title>Sorghum-associated microbial communities from plants grown in Nebraska, USA.</title>
        <authorList>
            <person name="Schachtman D."/>
        </authorList>
    </citation>
    <scope>NUCLEOTIDE SEQUENCE [LARGE SCALE GENOMIC DNA]</scope>
    <source>
        <strain evidence="4 5">DS1314</strain>
    </source>
</reference>
<evidence type="ECO:0000313" key="5">
    <source>
        <dbReference type="Proteomes" id="UP001233836"/>
    </source>
</evidence>
<protein>
    <recommendedName>
        <fullName evidence="3">Acb2/Tad1 hairpin domain-containing protein</fullName>
    </recommendedName>
</protein>
<dbReference type="EMBL" id="JAUSTI010000001">
    <property type="protein sequence ID" value="MDQ0168762.1"/>
    <property type="molecule type" value="Genomic_DNA"/>
</dbReference>
<evidence type="ECO:0000256" key="2">
    <source>
        <dbReference type="SAM" id="MobiDB-lite"/>
    </source>
</evidence>